<reference evidence="8 9" key="1">
    <citation type="submission" date="2021-05" db="EMBL/GenBank/DDBJ databases">
        <title>Comparative genomic studies on the polysaccharide-degrading batcterial strains of the Flammeovirga genus.</title>
        <authorList>
            <person name="Zewei F."/>
            <person name="Zheng Z."/>
            <person name="Yu L."/>
            <person name="Ruyue G."/>
            <person name="Yanhong M."/>
            <person name="Yuanyuan C."/>
            <person name="Jingyan G."/>
            <person name="Wenjun H."/>
        </authorList>
    </citation>
    <scope>NUCLEOTIDE SEQUENCE [LARGE SCALE GENOMIC DNA]</scope>
    <source>
        <strain evidence="8 9">YS10</strain>
    </source>
</reference>
<accession>A0ABX8GXP2</accession>
<name>A0ABX8GXP2_9BACT</name>
<evidence type="ECO:0000256" key="6">
    <source>
        <dbReference type="ARBA" id="ARBA00023315"/>
    </source>
</evidence>
<feature type="transmembrane region" description="Helical" evidence="7">
    <location>
        <begin position="6"/>
        <end position="33"/>
    </location>
</feature>
<keyword evidence="2" id="KW-1003">Cell membrane</keyword>
<dbReference type="Pfam" id="PF03279">
    <property type="entry name" value="Lip_A_acyltrans"/>
    <property type="match status" value="1"/>
</dbReference>
<organism evidence="8 9">
    <name type="scientific">Flammeovirga kamogawensis</name>
    <dbReference type="NCBI Taxonomy" id="373891"/>
    <lineage>
        <taxon>Bacteria</taxon>
        <taxon>Pseudomonadati</taxon>
        <taxon>Bacteroidota</taxon>
        <taxon>Cytophagia</taxon>
        <taxon>Cytophagales</taxon>
        <taxon>Flammeovirgaceae</taxon>
        <taxon>Flammeovirga</taxon>
    </lineage>
</organism>
<dbReference type="Proteomes" id="UP000682802">
    <property type="component" value="Chromosome 1"/>
</dbReference>
<comment type="subcellular location">
    <subcellularLocation>
        <location evidence="1">Cell inner membrane</location>
    </subcellularLocation>
</comment>
<keyword evidence="7" id="KW-0812">Transmembrane</keyword>
<evidence type="ECO:0000256" key="7">
    <source>
        <dbReference type="SAM" id="Phobius"/>
    </source>
</evidence>
<dbReference type="PANTHER" id="PTHR30606">
    <property type="entry name" value="LIPID A BIOSYNTHESIS LAUROYL ACYLTRANSFERASE"/>
    <property type="match status" value="1"/>
</dbReference>
<keyword evidence="5 7" id="KW-0472">Membrane</keyword>
<gene>
    <name evidence="8" type="ORF">KM029_05435</name>
</gene>
<dbReference type="InterPro" id="IPR004960">
    <property type="entry name" value="LipA_acyltrans"/>
</dbReference>
<keyword evidence="6 8" id="KW-0012">Acyltransferase</keyword>
<evidence type="ECO:0000256" key="5">
    <source>
        <dbReference type="ARBA" id="ARBA00023136"/>
    </source>
</evidence>
<dbReference type="CDD" id="cd07984">
    <property type="entry name" value="LPLAT_LABLAT-like"/>
    <property type="match status" value="1"/>
</dbReference>
<evidence type="ECO:0000313" key="8">
    <source>
        <dbReference type="EMBL" id="QWG08379.1"/>
    </source>
</evidence>
<evidence type="ECO:0000313" key="9">
    <source>
        <dbReference type="Proteomes" id="UP000682802"/>
    </source>
</evidence>
<dbReference type="EMBL" id="CP076128">
    <property type="protein sequence ID" value="QWG08379.1"/>
    <property type="molecule type" value="Genomic_DNA"/>
</dbReference>
<protein>
    <submittedName>
        <fullName evidence="8">Lysophospholipid acyltransferase family protein</fullName>
    </submittedName>
</protein>
<keyword evidence="4" id="KW-0808">Transferase</keyword>
<dbReference type="RefSeq" id="WP_144072296.1">
    <property type="nucleotide sequence ID" value="NZ_CP076128.1"/>
</dbReference>
<dbReference type="GO" id="GO:0016746">
    <property type="term" value="F:acyltransferase activity"/>
    <property type="evidence" value="ECO:0007669"/>
    <property type="project" value="UniProtKB-KW"/>
</dbReference>
<keyword evidence="3" id="KW-0997">Cell inner membrane</keyword>
<sequence length="296" mass="35222">MLTKLFYRVFIYPITILPFSILYKISDFLYLILYKLIGYRVKTVRSNLKGSFPNKSNEELREIEQEFYKHLCDLIIESFKVFNIKEEELLERCVYKDLDLLNKYKDRNLCIIGPHYNNFEYAATTATVSVGRTISCLFSKLSNDFFNQKITASRSQFGLNMIQKDFAADYFSKEHKEPFGLIFGADQSPTYSKNVIWIEFLNRETACFYGPEKYSKEHDMVVIFTKITKVKRGYYELNFELVTDTPSKEPHGFITERHNRILESEILKKPQYWLWAHKRWKRKKQENEEIIPSSSI</sequence>
<evidence type="ECO:0000256" key="4">
    <source>
        <dbReference type="ARBA" id="ARBA00022679"/>
    </source>
</evidence>
<evidence type="ECO:0000256" key="3">
    <source>
        <dbReference type="ARBA" id="ARBA00022519"/>
    </source>
</evidence>
<evidence type="ECO:0000256" key="2">
    <source>
        <dbReference type="ARBA" id="ARBA00022475"/>
    </source>
</evidence>
<keyword evidence="9" id="KW-1185">Reference proteome</keyword>
<evidence type="ECO:0000256" key="1">
    <source>
        <dbReference type="ARBA" id="ARBA00004533"/>
    </source>
</evidence>
<dbReference type="PANTHER" id="PTHR30606:SF10">
    <property type="entry name" value="PHOSPHATIDYLINOSITOL MANNOSIDE ACYLTRANSFERASE"/>
    <property type="match status" value="1"/>
</dbReference>
<keyword evidence="7" id="KW-1133">Transmembrane helix</keyword>
<proteinExistence type="predicted"/>